<feature type="binding site" evidence="7">
    <location>
        <position position="583"/>
    </location>
    <ligand>
        <name>Ca(2+)</name>
        <dbReference type="ChEBI" id="CHEBI:29108"/>
    </ligand>
</feature>
<reference evidence="10 11" key="1">
    <citation type="submission" date="2018-07" db="EMBL/GenBank/DDBJ databases">
        <title>Genome sequencing of Moraxellaceae gen. HYN0046.</title>
        <authorList>
            <person name="Kim M."/>
            <person name="Yi H."/>
        </authorList>
    </citation>
    <scope>NUCLEOTIDE SEQUENCE [LARGE SCALE GENOMIC DNA]</scope>
    <source>
        <strain evidence="10 11">HYN0046</strain>
    </source>
</reference>
<comment type="cofactor">
    <cofactor evidence="7">
        <name>Ca(2+)</name>
        <dbReference type="ChEBI" id="CHEBI:29108"/>
    </cofactor>
    <text evidence="7">Binds 1 Ca(2+) ion per subunit.</text>
</comment>
<evidence type="ECO:0000256" key="7">
    <source>
        <dbReference type="PROSITE-ProRule" id="PRU01032"/>
    </source>
</evidence>
<keyword evidence="8" id="KW-0732">Signal</keyword>
<dbReference type="InterPro" id="IPR036852">
    <property type="entry name" value="Peptidase_S8/S53_dom_sf"/>
</dbReference>
<feature type="active site" description="Charge relay system" evidence="7">
    <location>
        <position position="310"/>
    </location>
</feature>
<dbReference type="GO" id="GO:0006508">
    <property type="term" value="P:proteolysis"/>
    <property type="evidence" value="ECO:0007669"/>
    <property type="project" value="UniProtKB-KW"/>
</dbReference>
<feature type="binding site" evidence="7">
    <location>
        <position position="602"/>
    </location>
    <ligand>
        <name>Ca(2+)</name>
        <dbReference type="ChEBI" id="CHEBI:29108"/>
    </ligand>
</feature>
<evidence type="ECO:0000256" key="5">
    <source>
        <dbReference type="ARBA" id="ARBA00022837"/>
    </source>
</evidence>
<dbReference type="InterPro" id="IPR050819">
    <property type="entry name" value="Tripeptidyl-peptidase_I"/>
</dbReference>
<dbReference type="AlphaFoldDB" id="A0A345PBQ2"/>
<keyword evidence="3 7" id="KW-0378">Hydrolase</keyword>
<dbReference type="InterPro" id="IPR030400">
    <property type="entry name" value="Sedolisin_dom"/>
</dbReference>
<dbReference type="RefSeq" id="WP_114900775.1">
    <property type="nucleotide sequence ID" value="NZ_CP031222.1"/>
</dbReference>
<keyword evidence="2 7" id="KW-0479">Metal-binding</keyword>
<feature type="domain" description="Peptidase S53" evidence="9">
    <location>
        <begin position="239"/>
        <end position="624"/>
    </location>
</feature>
<feature type="active site" description="Charge relay system" evidence="7">
    <location>
        <position position="314"/>
    </location>
</feature>
<evidence type="ECO:0000256" key="6">
    <source>
        <dbReference type="ARBA" id="ARBA00023145"/>
    </source>
</evidence>
<proteinExistence type="predicted"/>
<keyword evidence="6" id="KW-0865">Zymogen</keyword>
<dbReference type="GO" id="GO:0046872">
    <property type="term" value="F:metal ion binding"/>
    <property type="evidence" value="ECO:0007669"/>
    <property type="project" value="UniProtKB-UniRule"/>
</dbReference>
<dbReference type="CDD" id="cd04056">
    <property type="entry name" value="Peptidases_S53"/>
    <property type="match status" value="1"/>
</dbReference>
<keyword evidence="5 7" id="KW-0106">Calcium</keyword>
<evidence type="ECO:0000313" key="10">
    <source>
        <dbReference type="EMBL" id="AXI04711.1"/>
    </source>
</evidence>
<dbReference type="PANTHER" id="PTHR14218">
    <property type="entry name" value="PROTEASE S8 TRIPEPTIDYL PEPTIDASE I CLN2"/>
    <property type="match status" value="1"/>
</dbReference>
<dbReference type="CDD" id="cd11377">
    <property type="entry name" value="Pro-peptidase_S53"/>
    <property type="match status" value="1"/>
</dbReference>
<dbReference type="Pfam" id="PF09286">
    <property type="entry name" value="Pro-kuma_activ"/>
    <property type="match status" value="1"/>
</dbReference>
<gene>
    <name evidence="10" type="ORF">HYN46_13560</name>
</gene>
<dbReference type="OrthoDB" id="6847547at2"/>
<dbReference type="GO" id="GO:0004252">
    <property type="term" value="F:serine-type endopeptidase activity"/>
    <property type="evidence" value="ECO:0007669"/>
    <property type="project" value="UniProtKB-UniRule"/>
</dbReference>
<keyword evidence="4 7" id="KW-0720">Serine protease</keyword>
<dbReference type="Gene3D" id="3.40.50.200">
    <property type="entry name" value="Peptidase S8/S53 domain"/>
    <property type="match status" value="1"/>
</dbReference>
<feature type="signal peptide" evidence="8">
    <location>
        <begin position="1"/>
        <end position="32"/>
    </location>
</feature>
<keyword evidence="11" id="KW-1185">Reference proteome</keyword>
<dbReference type="PROSITE" id="PS51695">
    <property type="entry name" value="SEDOLISIN"/>
    <property type="match status" value="1"/>
</dbReference>
<dbReference type="GO" id="GO:0008240">
    <property type="term" value="F:tripeptidyl-peptidase activity"/>
    <property type="evidence" value="ECO:0007669"/>
    <property type="project" value="TreeGrafter"/>
</dbReference>
<evidence type="ECO:0000256" key="4">
    <source>
        <dbReference type="ARBA" id="ARBA00022825"/>
    </source>
</evidence>
<dbReference type="SUPFAM" id="SSF52743">
    <property type="entry name" value="Subtilisin-like"/>
    <property type="match status" value="1"/>
</dbReference>
<feature type="binding site" evidence="7">
    <location>
        <position position="584"/>
    </location>
    <ligand>
        <name>Ca(2+)</name>
        <dbReference type="ChEBI" id="CHEBI:29108"/>
    </ligand>
</feature>
<accession>A0A345PBQ2</accession>
<evidence type="ECO:0000256" key="3">
    <source>
        <dbReference type="ARBA" id="ARBA00022801"/>
    </source>
</evidence>
<feature type="binding site" evidence="7">
    <location>
        <position position="604"/>
    </location>
    <ligand>
        <name>Ca(2+)</name>
        <dbReference type="ChEBI" id="CHEBI:29108"/>
    </ligand>
</feature>
<dbReference type="InterPro" id="IPR015366">
    <property type="entry name" value="S53_propep"/>
</dbReference>
<evidence type="ECO:0000256" key="2">
    <source>
        <dbReference type="ARBA" id="ARBA00022723"/>
    </source>
</evidence>
<dbReference type="InterPro" id="IPR023828">
    <property type="entry name" value="Peptidase_S8_Ser-AS"/>
</dbReference>
<protein>
    <submittedName>
        <fullName evidence="10">Peptidase S53</fullName>
    </submittedName>
</protein>
<sequence>MQLTTPKSLTKARGILFATTALSLAVASSAYATDPWVSTQTKAFLPLVQSGSSTQGVTAATTRSTSAATTDLAASQVVHVTVGLKLRNENQLDQEISFLQSGGSRQFLTPAQFAQQYSPTQQQVDAVVAHLKKTGFTNINVAPNRLFVTADGTPSAVHSAFNTTLKGFKGKDGRNVFANATDAQVPSSLSNVVQTVLGLQNVVTAHTYHKLNPVLVSPSATAGASTLITKAATTPVEKGHYPLEFSTLYGGGTTPTASATTVGIITSGTLTQTISDLKTFTTKNSLAAVTTSTVKTGATGRTYSAEDPTEWNLDSQSIVGAAGGAVQKIIFYTAPDDATTDAAFLDDISNAFNRAVTDNTAKVINVSLGWCESDASGTSVRVADNNIFKQAVAQGQTFSVSSGDEGAYECSTTPSGYGGKPNGTNYTVGAPASSPYVLAIGGTALYTAGTGVYSSETTWNEGLAAASPTDSVQRLWATGGGYSTLEAAPTWQTSAITGSTKRAVPDIAFDAASNSGAILYINGSTTFTQGGSTYYNQVGGTSLASPLFVGFYARIQSANNNALGFPAASIYKYFPTNTSFLHDVTTGNNGSGSYPGFTAKAGWDAVTGFGSFDVTKLNTFIKATPDFAH</sequence>
<evidence type="ECO:0000259" key="9">
    <source>
        <dbReference type="PROSITE" id="PS51695"/>
    </source>
</evidence>
<dbReference type="EMBL" id="CP031222">
    <property type="protein sequence ID" value="AXI04711.1"/>
    <property type="molecule type" value="Genomic_DNA"/>
</dbReference>
<evidence type="ECO:0000256" key="8">
    <source>
        <dbReference type="SAM" id="SignalP"/>
    </source>
</evidence>
<dbReference type="PROSITE" id="PS00138">
    <property type="entry name" value="SUBTILASE_SER"/>
    <property type="match status" value="1"/>
</dbReference>
<keyword evidence="1 7" id="KW-0645">Protease</keyword>
<dbReference type="Proteomes" id="UP000253940">
    <property type="component" value="Chromosome"/>
</dbReference>
<evidence type="ECO:0000313" key="11">
    <source>
        <dbReference type="Proteomes" id="UP000253940"/>
    </source>
</evidence>
<dbReference type="PANTHER" id="PTHR14218:SF15">
    <property type="entry name" value="TRIPEPTIDYL-PEPTIDASE 1"/>
    <property type="match status" value="1"/>
</dbReference>
<feature type="active site" description="Charge relay system" evidence="7">
    <location>
        <position position="542"/>
    </location>
</feature>
<name>A0A345PBQ2_9GAMM</name>
<organism evidence="10 11">
    <name type="scientific">Aquirhabdus parva</name>
    <dbReference type="NCBI Taxonomy" id="2283318"/>
    <lineage>
        <taxon>Bacteria</taxon>
        <taxon>Pseudomonadati</taxon>
        <taxon>Pseudomonadota</taxon>
        <taxon>Gammaproteobacteria</taxon>
        <taxon>Moraxellales</taxon>
        <taxon>Moraxellaceae</taxon>
        <taxon>Aquirhabdus</taxon>
    </lineage>
</organism>
<dbReference type="SMART" id="SM00944">
    <property type="entry name" value="Pro-kuma_activ"/>
    <property type="match status" value="1"/>
</dbReference>
<dbReference type="KEGG" id="mbah:HYN46_13560"/>
<feature type="chain" id="PRO_5016781863" evidence="8">
    <location>
        <begin position="33"/>
        <end position="629"/>
    </location>
</feature>
<evidence type="ECO:0000256" key="1">
    <source>
        <dbReference type="ARBA" id="ARBA00022670"/>
    </source>
</evidence>
<dbReference type="SUPFAM" id="SSF54897">
    <property type="entry name" value="Protease propeptides/inhibitors"/>
    <property type="match status" value="1"/>
</dbReference>